<comment type="caution">
    <text evidence="10">The sequence shown here is derived from an EMBL/GenBank/DDBJ whole genome shotgun (WGS) entry which is preliminary data.</text>
</comment>
<dbReference type="SUPFAM" id="SSF53244">
    <property type="entry name" value="MurD-like peptide ligases, peptide-binding domain"/>
    <property type="match status" value="1"/>
</dbReference>
<keyword evidence="7" id="KW-0133">Cell shape</keyword>
<evidence type="ECO:0000256" key="6">
    <source>
        <dbReference type="ARBA" id="ARBA00022840"/>
    </source>
</evidence>
<keyword evidence="3 7" id="KW-0963">Cytoplasm</keyword>
<dbReference type="EC" id="6.3.2.9" evidence="7"/>
<evidence type="ECO:0000313" key="10">
    <source>
        <dbReference type="EMBL" id="KKU93339.1"/>
    </source>
</evidence>
<dbReference type="UniPathway" id="UPA00219"/>
<accession>A0A837ILK1</accession>
<evidence type="ECO:0000313" key="11">
    <source>
        <dbReference type="Proteomes" id="UP000034462"/>
    </source>
</evidence>
<name>A0A837ILK1_9BACT</name>
<comment type="catalytic activity">
    <reaction evidence="7">
        <text>UDP-N-acetyl-alpha-D-muramoyl-L-alanine + D-glutamate + ATP = UDP-N-acetyl-alpha-D-muramoyl-L-alanyl-D-glutamate + ADP + phosphate + H(+)</text>
        <dbReference type="Rhea" id="RHEA:16429"/>
        <dbReference type="ChEBI" id="CHEBI:15378"/>
        <dbReference type="ChEBI" id="CHEBI:29986"/>
        <dbReference type="ChEBI" id="CHEBI:30616"/>
        <dbReference type="ChEBI" id="CHEBI:43474"/>
        <dbReference type="ChEBI" id="CHEBI:83898"/>
        <dbReference type="ChEBI" id="CHEBI:83900"/>
        <dbReference type="ChEBI" id="CHEBI:456216"/>
        <dbReference type="EC" id="6.3.2.9"/>
    </reaction>
</comment>
<keyword evidence="7" id="KW-0961">Cell wall biogenesis/degradation</keyword>
<organism evidence="10 11">
    <name type="scientific">Candidatus Yanofskybacteria bacterium GW2011_GWC1_48_11</name>
    <dbReference type="NCBI Taxonomy" id="1619027"/>
    <lineage>
        <taxon>Bacteria</taxon>
        <taxon>Candidatus Yanofskyibacteriota</taxon>
    </lineage>
</organism>
<dbReference type="InterPro" id="IPR036615">
    <property type="entry name" value="Mur_ligase_C_dom_sf"/>
</dbReference>
<dbReference type="SUPFAM" id="SSF53623">
    <property type="entry name" value="MurD-like peptide ligases, catalytic domain"/>
    <property type="match status" value="1"/>
</dbReference>
<proteinExistence type="inferred from homology"/>
<dbReference type="EMBL" id="LCPH01000002">
    <property type="protein sequence ID" value="KKU93339.1"/>
    <property type="molecule type" value="Genomic_DNA"/>
</dbReference>
<keyword evidence="5 7" id="KW-0547">Nucleotide-binding</keyword>
<dbReference type="GO" id="GO:0009252">
    <property type="term" value="P:peptidoglycan biosynthetic process"/>
    <property type="evidence" value="ECO:0007669"/>
    <property type="project" value="UniProtKB-UniRule"/>
</dbReference>
<dbReference type="GO" id="GO:0008764">
    <property type="term" value="F:UDP-N-acetylmuramoylalanine-D-glutamate ligase activity"/>
    <property type="evidence" value="ECO:0007669"/>
    <property type="project" value="UniProtKB-UniRule"/>
</dbReference>
<feature type="binding site" evidence="7">
    <location>
        <begin position="120"/>
        <end position="126"/>
    </location>
    <ligand>
        <name>ATP</name>
        <dbReference type="ChEBI" id="CHEBI:30616"/>
    </ligand>
</feature>
<feature type="domain" description="Mur ligase central" evidence="9">
    <location>
        <begin position="118"/>
        <end position="242"/>
    </location>
</feature>
<dbReference type="InterPro" id="IPR013221">
    <property type="entry name" value="Mur_ligase_cen"/>
</dbReference>
<feature type="domain" description="Mur ligase C-terminal" evidence="8">
    <location>
        <begin position="286"/>
        <end position="407"/>
    </location>
</feature>
<dbReference type="GO" id="GO:0005737">
    <property type="term" value="C:cytoplasm"/>
    <property type="evidence" value="ECO:0007669"/>
    <property type="project" value="UniProtKB-SubCell"/>
</dbReference>
<dbReference type="HAMAP" id="MF_00639">
    <property type="entry name" value="MurD"/>
    <property type="match status" value="1"/>
</dbReference>
<dbReference type="GO" id="GO:0051301">
    <property type="term" value="P:cell division"/>
    <property type="evidence" value="ECO:0007669"/>
    <property type="project" value="UniProtKB-KW"/>
</dbReference>
<dbReference type="Gene3D" id="3.40.1190.10">
    <property type="entry name" value="Mur-like, catalytic domain"/>
    <property type="match status" value="1"/>
</dbReference>
<comment type="pathway">
    <text evidence="2 7">Cell wall biogenesis; peptidoglycan biosynthesis.</text>
</comment>
<dbReference type="GO" id="GO:0008360">
    <property type="term" value="P:regulation of cell shape"/>
    <property type="evidence" value="ECO:0007669"/>
    <property type="project" value="UniProtKB-KW"/>
</dbReference>
<comment type="function">
    <text evidence="7">Cell wall formation. Catalyzes the addition of glutamate to the nucleotide precursor UDP-N-acetylmuramoyl-L-alanine (UMA).</text>
</comment>
<dbReference type="GO" id="GO:0005524">
    <property type="term" value="F:ATP binding"/>
    <property type="evidence" value="ECO:0007669"/>
    <property type="project" value="UniProtKB-UniRule"/>
</dbReference>
<gene>
    <name evidence="7" type="primary">murD</name>
    <name evidence="10" type="ORF">UY25_C0002G0063</name>
</gene>
<dbReference type="GO" id="GO:0071555">
    <property type="term" value="P:cell wall organization"/>
    <property type="evidence" value="ECO:0007669"/>
    <property type="project" value="UniProtKB-KW"/>
</dbReference>
<dbReference type="PANTHER" id="PTHR43692">
    <property type="entry name" value="UDP-N-ACETYLMURAMOYLALANINE--D-GLUTAMATE LIGASE"/>
    <property type="match status" value="1"/>
</dbReference>
<sequence>MLISELKNKEILILGFGREGQDTFLFLRKHFPSKNLGIADRKEFEELPLQIQRMLNADRRVVLYFGADYAKPVNKYDVVVKSPGIPLSAVQPHLKKHQILTSQTNIFFANCPGKIVGITGTKGKSTVSTLIAEALKSGGVRTQLVGNIEQPVLQFLDEATKEDVFVYELSSFQLETATQSPHIAVFLNLYPEHLDHHVTFKTYAASKANITKFQTADDYLIYNEKDEEVSRIAKASKAKLLPFSPTFRTGAAYAAPVQPVFLAAKLFGVPKEKVEKALKHFKPLLHRLERVGTYRGITFYNDSLATIPQATNAALDILGNKVATLIVGGHDRGIELAPLAERILQSKVRTLILLPATGAKVEKELEAIRSKQKKNRALHCFRKSTLAEAVELCYERTPKGFICLLSPAASSFNMFRDYKERGDEFKKLVIRYGKGARA</sequence>
<comment type="similarity">
    <text evidence="7">Belongs to the MurCDEF family.</text>
</comment>
<keyword evidence="7" id="KW-0132">Cell division</keyword>
<keyword evidence="6 7" id="KW-0067">ATP-binding</keyword>
<keyword evidence="7" id="KW-0573">Peptidoglycan synthesis</keyword>
<comment type="subcellular location">
    <subcellularLocation>
        <location evidence="1 7">Cytoplasm</location>
    </subcellularLocation>
</comment>
<dbReference type="InterPro" id="IPR005762">
    <property type="entry name" value="MurD"/>
</dbReference>
<evidence type="ECO:0000256" key="1">
    <source>
        <dbReference type="ARBA" id="ARBA00004496"/>
    </source>
</evidence>
<dbReference type="Gene3D" id="3.40.50.720">
    <property type="entry name" value="NAD(P)-binding Rossmann-like Domain"/>
    <property type="match status" value="1"/>
</dbReference>
<evidence type="ECO:0000256" key="5">
    <source>
        <dbReference type="ARBA" id="ARBA00022741"/>
    </source>
</evidence>
<dbReference type="Proteomes" id="UP000034462">
    <property type="component" value="Unassembled WGS sequence"/>
</dbReference>
<dbReference type="InterPro" id="IPR004101">
    <property type="entry name" value="Mur_ligase_C"/>
</dbReference>
<evidence type="ECO:0000256" key="7">
    <source>
        <dbReference type="HAMAP-Rule" id="MF_00639"/>
    </source>
</evidence>
<evidence type="ECO:0000259" key="8">
    <source>
        <dbReference type="Pfam" id="PF02875"/>
    </source>
</evidence>
<evidence type="ECO:0000256" key="2">
    <source>
        <dbReference type="ARBA" id="ARBA00004752"/>
    </source>
</evidence>
<evidence type="ECO:0000256" key="3">
    <source>
        <dbReference type="ARBA" id="ARBA00022490"/>
    </source>
</evidence>
<dbReference type="Gene3D" id="3.90.190.20">
    <property type="entry name" value="Mur ligase, C-terminal domain"/>
    <property type="match status" value="1"/>
</dbReference>
<keyword evidence="4 7" id="KW-0436">Ligase</keyword>
<reference evidence="10 11" key="1">
    <citation type="journal article" date="2015" name="Nature">
        <title>rRNA introns, odd ribosomes, and small enigmatic genomes across a large radiation of phyla.</title>
        <authorList>
            <person name="Brown C.T."/>
            <person name="Hug L.A."/>
            <person name="Thomas B.C."/>
            <person name="Sharon I."/>
            <person name="Castelle C.J."/>
            <person name="Singh A."/>
            <person name="Wilkins M.J."/>
            <person name="Williams K.H."/>
            <person name="Banfield J.F."/>
        </authorList>
    </citation>
    <scope>NUCLEOTIDE SEQUENCE [LARGE SCALE GENOMIC DNA]</scope>
</reference>
<evidence type="ECO:0000259" key="9">
    <source>
        <dbReference type="Pfam" id="PF08245"/>
    </source>
</evidence>
<dbReference type="Pfam" id="PF02875">
    <property type="entry name" value="Mur_ligase_C"/>
    <property type="match status" value="1"/>
</dbReference>
<protein>
    <recommendedName>
        <fullName evidence="7">UDP-N-acetylmuramoylalanine--D-glutamate ligase</fullName>
        <ecNumber evidence="7">6.3.2.9</ecNumber>
    </recommendedName>
    <alternativeName>
        <fullName evidence="7">D-glutamic acid-adding enzyme</fullName>
    </alternativeName>
    <alternativeName>
        <fullName evidence="7">UDP-N-acetylmuramoyl-L-alanyl-D-glutamate synthetase</fullName>
    </alternativeName>
</protein>
<dbReference type="AlphaFoldDB" id="A0A837ILK1"/>
<dbReference type="InterPro" id="IPR036565">
    <property type="entry name" value="Mur-like_cat_sf"/>
</dbReference>
<dbReference type="Pfam" id="PF08245">
    <property type="entry name" value="Mur_ligase_M"/>
    <property type="match status" value="1"/>
</dbReference>
<evidence type="ECO:0000256" key="4">
    <source>
        <dbReference type="ARBA" id="ARBA00022598"/>
    </source>
</evidence>
<keyword evidence="7" id="KW-0131">Cell cycle</keyword>
<dbReference type="PANTHER" id="PTHR43692:SF1">
    <property type="entry name" value="UDP-N-ACETYLMURAMOYLALANINE--D-GLUTAMATE LIGASE"/>
    <property type="match status" value="1"/>
</dbReference>